<organism evidence="3">
    <name type="scientific">Trypanosoma congolense (strain IL3000)</name>
    <dbReference type="NCBI Taxonomy" id="1068625"/>
    <lineage>
        <taxon>Eukaryota</taxon>
        <taxon>Discoba</taxon>
        <taxon>Euglenozoa</taxon>
        <taxon>Kinetoplastea</taxon>
        <taxon>Metakinetoplastina</taxon>
        <taxon>Trypanosomatida</taxon>
        <taxon>Trypanosomatidae</taxon>
        <taxon>Trypanosoma</taxon>
        <taxon>Nannomonas</taxon>
    </lineage>
</organism>
<reference evidence="3" key="1">
    <citation type="journal article" date="2012" name="Proc. Natl. Acad. Sci. U.S.A.">
        <title>Antigenic diversity is generated by distinct evolutionary mechanisms in African trypanosome species.</title>
        <authorList>
            <person name="Jackson A.P."/>
            <person name="Berry A."/>
            <person name="Aslett M."/>
            <person name="Allison H.C."/>
            <person name="Burton P."/>
            <person name="Vavrova-Anderson J."/>
            <person name="Brown R."/>
            <person name="Browne H."/>
            <person name="Corton N."/>
            <person name="Hauser H."/>
            <person name="Gamble J."/>
            <person name="Gilderthorp R."/>
            <person name="Marcello L."/>
            <person name="McQuillan J."/>
            <person name="Otto T.D."/>
            <person name="Quail M.A."/>
            <person name="Sanders M.J."/>
            <person name="van Tonder A."/>
            <person name="Ginger M.L."/>
            <person name="Field M.C."/>
            <person name="Barry J.D."/>
            <person name="Hertz-Fowler C."/>
            <person name="Berriman M."/>
        </authorList>
    </citation>
    <scope>NUCLEOTIDE SEQUENCE</scope>
    <source>
        <strain evidence="3">IL3000</strain>
    </source>
</reference>
<evidence type="ECO:0000256" key="2">
    <source>
        <dbReference type="SAM" id="MobiDB-lite"/>
    </source>
</evidence>
<dbReference type="VEuPathDB" id="TriTrypDB:TcIL3000.11.4330"/>
<feature type="region of interest" description="Disordered" evidence="2">
    <location>
        <begin position="748"/>
        <end position="807"/>
    </location>
</feature>
<gene>
    <name evidence="3" type="ORF">TCIL3000_11_4330</name>
</gene>
<dbReference type="PANTHER" id="PTHR19878">
    <property type="entry name" value="AUTOPHAGY PROTEIN 16-LIKE"/>
    <property type="match status" value="1"/>
</dbReference>
<sequence length="1429" mass="156409">MSGAPFIPELSLGSVETGGGWGVGEQFARLPPAALQAQSRLQVYTVAAAADGEQDRDQESEESLVDSCSSLDDGSRSHDNETNSVAGGPAKFNEGAGEPPAAENSVPTTHYATVSADDDDTFVDHGSSVHLPPRQREVSNDVSSVKNAVKTTIIPPPAPEHVKFLHPVSRMSFTQVVRAMVVAPDNASLFVAVDDDPVTLLDFKGAQLEVNRELDVTHVHAMAVVRVPAAKLVTFKTSPKHRNARNHPAASTAAKAQADNGVEGEDTYVLWCGVSRGTVVIVDLSDYSVAGVLRNAHSQTITGVWYLGCGKVVTAGKDKALKVWDPQARRCTKSRNIATIISSVVYVSTRKHVWAISNDNYIRVFDSAGNNVRVHNQSNDKGENMISMKGEMRFIKYYEAGDLIYVAMPRTLAVVDPGTGAVSSFVELNLSSMSFLDNRALVTGYGGLLQCNRETIALLDLSDPLAPSVLFRGIGLNGSVTSARAQLLTGVPFAVISQKEGRSDRYLSVFNYEDTKALCKNGQPVVIPQQRKVTVEAPSNRRQQVVTAQNVAVPLPPPSVSSPSAAAPNNQSFMSYCNPVVFATDKRAALVREESSSSNACNQRPSAVVPSRVESSGFYNGSHVHSNVYAGNISRSGNDYNAANRAPPMLMTTPPELMASLSNIEKQTEDLKALFAHSRTSRPLLDDLSKLHNLVSRLAINDQLGPPIDSATLNSIEREYQSHEGRVIATAVERLRLSIIAAAGERAGSSSYGRRQGASRGPANTVSAVSGRPSPSPRLDLEKLRESVRDSSNSYSRTEDPTSVSCSELQSESLLRWVVQLTRSGQGERDSHRRQLESLERHNARIVERNAAFVSGIARMEQALRTQTQRLLEEIDASTAYTAETGWDSSNPTFSNCHIQSLNQALQKVRQVSMSSSPKEIVDAIGDLIELNSRLLSAQQYAHEEGGRRSVRPDTASCVASERDNYGSPTRASCSRDRFRNNAASTCVTTCTRSPPSNSPFVALRPQRVMAMIDEEVAAVETFVKEVGKFWCCLGETQKVIYLPYEDGQKPDLSQDFMQYAVLWHLRRSQVMIDVCRKESIIVIAEALFADFNDCQDPADKSGGDTGGLSLRGERLNGPSGSLGNSGVRKGNAAMEFSSVNSSVRCNTASLVSISLELESIASRMRNSREYLQWTLPSGVCKEAAGGFSVISEEKFYLHLTKLHGFLFWSRVALHLLFECLGCLNDLVFHSDEQPRSFHKDNFKAMEQQVDDWYSFLRELDNEYAQLCSVLTVSQRDGVSNHSTRPLSQRLSEQAGTSYPRERSQAGDGLVPTGVERRMQWLILFGIYIQRAGRGDTIPPLLVSNDNRGSMNAPDYDLMSVLDEIAQRAEAMRTKTTTLLCYCRKIQSRFVRLVEEAVVNEEVGQVFIPLWRGGPIAERNSKIFSQNKE</sequence>
<dbReference type="InterPro" id="IPR045160">
    <property type="entry name" value="ATG16"/>
</dbReference>
<dbReference type="SMART" id="SM00320">
    <property type="entry name" value="WD40"/>
    <property type="match status" value="2"/>
</dbReference>
<feature type="compositionally biased region" description="Acidic residues" evidence="2">
    <location>
        <begin position="52"/>
        <end position="64"/>
    </location>
</feature>
<feature type="region of interest" description="Disordered" evidence="2">
    <location>
        <begin position="1101"/>
        <end position="1127"/>
    </location>
</feature>
<feature type="repeat" description="WD" evidence="1">
    <location>
        <begin position="294"/>
        <end position="334"/>
    </location>
</feature>
<feature type="region of interest" description="Disordered" evidence="2">
    <location>
        <begin position="1278"/>
        <end position="1310"/>
    </location>
</feature>
<keyword evidence="1" id="KW-0853">WD repeat</keyword>
<feature type="compositionally biased region" description="Basic and acidic residues" evidence="2">
    <location>
        <begin position="779"/>
        <end position="789"/>
    </location>
</feature>
<feature type="region of interest" description="Disordered" evidence="2">
    <location>
        <begin position="1"/>
        <end position="25"/>
    </location>
</feature>
<dbReference type="Gene3D" id="2.130.10.10">
    <property type="entry name" value="YVTN repeat-like/Quinoprotein amine dehydrogenase"/>
    <property type="match status" value="1"/>
</dbReference>
<feature type="compositionally biased region" description="Low complexity" evidence="2">
    <location>
        <begin position="1116"/>
        <end position="1127"/>
    </location>
</feature>
<dbReference type="InterPro" id="IPR015943">
    <property type="entry name" value="WD40/YVTN_repeat-like_dom_sf"/>
</dbReference>
<dbReference type="GO" id="GO:0000045">
    <property type="term" value="P:autophagosome assembly"/>
    <property type="evidence" value="ECO:0007669"/>
    <property type="project" value="InterPro"/>
</dbReference>
<dbReference type="EMBL" id="HE575324">
    <property type="protein sequence ID" value="CCC95028.1"/>
    <property type="molecule type" value="Genomic_DNA"/>
</dbReference>
<proteinExistence type="predicted"/>
<dbReference type="InterPro" id="IPR001680">
    <property type="entry name" value="WD40_rpt"/>
</dbReference>
<evidence type="ECO:0000256" key="1">
    <source>
        <dbReference type="PROSITE-ProRule" id="PRU00221"/>
    </source>
</evidence>
<feature type="compositionally biased region" description="Polar residues" evidence="2">
    <location>
        <begin position="1278"/>
        <end position="1297"/>
    </location>
</feature>
<feature type="compositionally biased region" description="Polar residues" evidence="2">
    <location>
        <begin position="790"/>
        <end position="807"/>
    </location>
</feature>
<evidence type="ECO:0000313" key="3">
    <source>
        <dbReference type="EMBL" id="CCC95028.1"/>
    </source>
</evidence>
<feature type="region of interest" description="Disordered" evidence="2">
    <location>
        <begin position="239"/>
        <end position="258"/>
    </location>
</feature>
<feature type="region of interest" description="Disordered" evidence="2">
    <location>
        <begin position="50"/>
        <end position="106"/>
    </location>
</feature>
<dbReference type="PANTHER" id="PTHR19878:SF8">
    <property type="entry name" value="AUTOPHAGY-RELATED 16, ISOFORM F"/>
    <property type="match status" value="1"/>
</dbReference>
<protein>
    <submittedName>
        <fullName evidence="3">Uncharacterized protein</fullName>
    </submittedName>
</protein>
<name>G0V058_TRYCI</name>
<dbReference type="PROSITE" id="PS50082">
    <property type="entry name" value="WD_REPEATS_2"/>
    <property type="match status" value="1"/>
</dbReference>
<accession>G0V058</accession>
<dbReference type="SUPFAM" id="SSF50978">
    <property type="entry name" value="WD40 repeat-like"/>
    <property type="match status" value="1"/>
</dbReference>
<dbReference type="InterPro" id="IPR036322">
    <property type="entry name" value="WD40_repeat_dom_sf"/>
</dbReference>